<gene>
    <name evidence="4" type="ORF">VFH_U088760</name>
</gene>
<dbReference type="InterPro" id="IPR040220">
    <property type="entry name" value="DD11"/>
</dbReference>
<name>A0AAV0YIN0_VICFA</name>
<dbReference type="PANTHER" id="PTHR31207">
    <property type="entry name" value="ECA1 GAMETOGENESIS FAMILY PROTEIN (DUF784)-RELATED-RELATED"/>
    <property type="match status" value="1"/>
</dbReference>
<evidence type="ECO:0000256" key="1">
    <source>
        <dbReference type="ARBA" id="ARBA00022729"/>
    </source>
</evidence>
<dbReference type="PANTHER" id="PTHR31207:SF38">
    <property type="entry name" value="PROLAMIN-LIKE PROTEIN"/>
    <property type="match status" value="1"/>
</dbReference>
<feature type="signal peptide" evidence="2">
    <location>
        <begin position="1"/>
        <end position="20"/>
    </location>
</feature>
<dbReference type="Pfam" id="PF05617">
    <property type="entry name" value="Prolamin_like"/>
    <property type="match status" value="2"/>
</dbReference>
<feature type="domain" description="Prolamin-like" evidence="3">
    <location>
        <begin position="120"/>
        <end position="191"/>
    </location>
</feature>
<dbReference type="InterPro" id="IPR008502">
    <property type="entry name" value="Prolamin-like"/>
</dbReference>
<comment type="caution">
    <text evidence="4">The sequence shown here is derived from an EMBL/GenBank/DDBJ whole genome shotgun (WGS) entry which is preliminary data.</text>
</comment>
<feature type="domain" description="Prolamin-like" evidence="3">
    <location>
        <begin position="32"/>
        <end position="107"/>
    </location>
</feature>
<evidence type="ECO:0000259" key="3">
    <source>
        <dbReference type="Pfam" id="PF05617"/>
    </source>
</evidence>
<evidence type="ECO:0000256" key="2">
    <source>
        <dbReference type="SAM" id="SignalP"/>
    </source>
</evidence>
<evidence type="ECO:0000313" key="5">
    <source>
        <dbReference type="Proteomes" id="UP001157006"/>
    </source>
</evidence>
<dbReference type="AlphaFoldDB" id="A0AAV0YIN0"/>
<evidence type="ECO:0000313" key="4">
    <source>
        <dbReference type="EMBL" id="CAI8584713.1"/>
    </source>
</evidence>
<feature type="chain" id="PRO_5043628547" description="Prolamin-like domain-containing protein" evidence="2">
    <location>
        <begin position="21"/>
        <end position="200"/>
    </location>
</feature>
<keyword evidence="1 2" id="KW-0732">Signal</keyword>
<accession>A0AAV0YIN0</accession>
<sequence>MAKSSSCIVLLAFFFTTALATLTVREQRYLSECASTVGEHCGTQFYNKLFSHNKTSITRDCCYKILQTGYSCHIQMTVFILETNPDLKNVDRIPYLTKSDNMFQKCDRLTKPENQKFLSQCVEEVGSACREEVYNKLVRDGDVSKQCCEKLVKAGLKCHLSLAKALLRTPPMKDIDAIKFLKKNKKVYNDCKNMDREMFM</sequence>
<organism evidence="4 5">
    <name type="scientific">Vicia faba</name>
    <name type="common">Broad bean</name>
    <name type="synonym">Faba vulgaris</name>
    <dbReference type="NCBI Taxonomy" id="3906"/>
    <lineage>
        <taxon>Eukaryota</taxon>
        <taxon>Viridiplantae</taxon>
        <taxon>Streptophyta</taxon>
        <taxon>Embryophyta</taxon>
        <taxon>Tracheophyta</taxon>
        <taxon>Spermatophyta</taxon>
        <taxon>Magnoliopsida</taxon>
        <taxon>eudicotyledons</taxon>
        <taxon>Gunneridae</taxon>
        <taxon>Pentapetalae</taxon>
        <taxon>rosids</taxon>
        <taxon>fabids</taxon>
        <taxon>Fabales</taxon>
        <taxon>Fabaceae</taxon>
        <taxon>Papilionoideae</taxon>
        <taxon>50 kb inversion clade</taxon>
        <taxon>NPAAA clade</taxon>
        <taxon>Hologalegina</taxon>
        <taxon>IRL clade</taxon>
        <taxon>Fabeae</taxon>
        <taxon>Vicia</taxon>
    </lineage>
</organism>
<reference evidence="4 5" key="1">
    <citation type="submission" date="2023-01" db="EMBL/GenBank/DDBJ databases">
        <authorList>
            <person name="Kreplak J."/>
        </authorList>
    </citation>
    <scope>NUCLEOTIDE SEQUENCE [LARGE SCALE GENOMIC DNA]</scope>
</reference>
<dbReference type="Proteomes" id="UP001157006">
    <property type="component" value="Unassembled WGS sequence"/>
</dbReference>
<protein>
    <recommendedName>
        <fullName evidence="3">Prolamin-like domain-containing protein</fullName>
    </recommendedName>
</protein>
<keyword evidence="5" id="KW-1185">Reference proteome</keyword>
<dbReference type="EMBL" id="CATIWC010002226">
    <property type="protein sequence ID" value="CAI8584713.1"/>
    <property type="molecule type" value="Genomic_DNA"/>
</dbReference>
<proteinExistence type="predicted"/>